<evidence type="ECO:0000313" key="1">
    <source>
        <dbReference type="EMBL" id="ABN06114.1"/>
    </source>
</evidence>
<accession>A2Q2H7</accession>
<name>A2Q2H7_MEDTR</name>
<dbReference type="EMBL" id="AC150800">
    <property type="protein sequence ID" value="ABN06114.1"/>
    <property type="molecule type" value="Genomic_DNA"/>
</dbReference>
<proteinExistence type="predicted"/>
<reference evidence="1" key="2">
    <citation type="submission" date="2007-03" db="EMBL/GenBank/DDBJ databases">
        <authorList>
            <consortium name="The International Medicago Genome Annotation Group"/>
        </authorList>
    </citation>
    <scope>NUCLEOTIDE SEQUENCE</scope>
</reference>
<dbReference type="AlphaFoldDB" id="A2Q2H7"/>
<sequence length="194" mass="22600">MAYVATQDAGLIVVGGPIDYIARKLGIKYYSDQPPMKDYKGIEIDTLIQMKMIKDVSDGRREQFRLRVDNQDAFVLPNPERTDTSNPANWIYSDLDPEVAEEQHLEDDAPAADQVEHQPHPVVQDDQEWRTRIEAEVQATRSDFQEMRLGQQRQVQDDQEWRARMMTEVEGTRSDVQQIRQEQQRQGRILDLMV</sequence>
<gene>
    <name evidence="1" type="ORF">MtrDRAFT_AC150800g44v2</name>
</gene>
<protein>
    <submittedName>
        <fullName evidence="1">Uncharacterized protein</fullName>
    </submittedName>
</protein>
<reference evidence="1" key="1">
    <citation type="submission" date="2004-11" db="EMBL/GenBank/DDBJ databases">
        <authorList>
            <person name="Town C.D."/>
        </authorList>
    </citation>
    <scope>NUCLEOTIDE SEQUENCE</scope>
</reference>
<organism evidence="1">
    <name type="scientific">Medicago truncatula</name>
    <name type="common">Barrel medic</name>
    <name type="synonym">Medicago tribuloides</name>
    <dbReference type="NCBI Taxonomy" id="3880"/>
    <lineage>
        <taxon>Eukaryota</taxon>
        <taxon>Viridiplantae</taxon>
        <taxon>Streptophyta</taxon>
        <taxon>Embryophyta</taxon>
        <taxon>Tracheophyta</taxon>
        <taxon>Spermatophyta</taxon>
        <taxon>Magnoliopsida</taxon>
        <taxon>eudicotyledons</taxon>
        <taxon>Gunneridae</taxon>
        <taxon>Pentapetalae</taxon>
        <taxon>rosids</taxon>
        <taxon>fabids</taxon>
        <taxon>Fabales</taxon>
        <taxon>Fabaceae</taxon>
        <taxon>Papilionoideae</taxon>
        <taxon>50 kb inversion clade</taxon>
        <taxon>NPAAA clade</taxon>
        <taxon>Hologalegina</taxon>
        <taxon>IRL clade</taxon>
        <taxon>Trifolieae</taxon>
        <taxon>Medicago</taxon>
    </lineage>
</organism>